<feature type="domain" description="Helicase ATP-binding" evidence="5">
    <location>
        <begin position="1"/>
        <end position="92"/>
    </location>
</feature>
<keyword evidence="8" id="KW-1185">Reference proteome</keyword>
<dbReference type="Pfam" id="PF21010">
    <property type="entry name" value="HA2_C"/>
    <property type="match status" value="1"/>
</dbReference>
<evidence type="ECO:0000256" key="1">
    <source>
        <dbReference type="ARBA" id="ARBA00022741"/>
    </source>
</evidence>
<feature type="domain" description="Helicase C-terminal" evidence="6">
    <location>
        <begin position="186"/>
        <end position="371"/>
    </location>
</feature>
<protein>
    <recommendedName>
        <fullName evidence="9">Helicase ATP-binding domain-containing protein</fullName>
    </recommendedName>
</protein>
<dbReference type="Gene3D" id="3.40.50.300">
    <property type="entry name" value="P-loop containing nucleotide triphosphate hydrolases"/>
    <property type="match status" value="2"/>
</dbReference>
<evidence type="ECO:0000259" key="5">
    <source>
        <dbReference type="PROSITE" id="PS51192"/>
    </source>
</evidence>
<keyword evidence="4" id="KW-0067">ATP-binding</keyword>
<dbReference type="CDD" id="cd17917">
    <property type="entry name" value="DEXHc_RHA-like"/>
    <property type="match status" value="1"/>
</dbReference>
<dbReference type="GO" id="GO:0004386">
    <property type="term" value="F:helicase activity"/>
    <property type="evidence" value="ECO:0007669"/>
    <property type="project" value="UniProtKB-KW"/>
</dbReference>
<gene>
    <name evidence="7" type="ORF">PSNMU_V1.4_AUG-EV-PASAV3_0029460</name>
</gene>
<keyword evidence="1" id="KW-0547">Nucleotide-binding</keyword>
<reference evidence="7 8" key="1">
    <citation type="submission" date="2019-01" db="EMBL/GenBank/DDBJ databases">
        <authorList>
            <person name="Ferrante I. M."/>
        </authorList>
    </citation>
    <scope>NUCLEOTIDE SEQUENCE [LARGE SCALE GENOMIC DNA]</scope>
    <source>
        <strain evidence="7 8">B856</strain>
    </source>
</reference>
<keyword evidence="3" id="KW-0347">Helicase</keyword>
<dbReference type="InterPro" id="IPR027417">
    <property type="entry name" value="P-loop_NTPase"/>
</dbReference>
<evidence type="ECO:0008006" key="9">
    <source>
        <dbReference type="Google" id="ProtNLM"/>
    </source>
</evidence>
<evidence type="ECO:0000256" key="3">
    <source>
        <dbReference type="ARBA" id="ARBA00022806"/>
    </source>
</evidence>
<dbReference type="InterPro" id="IPR014001">
    <property type="entry name" value="Helicase_ATP-bd"/>
</dbReference>
<dbReference type="CDD" id="cd18791">
    <property type="entry name" value="SF2_C_RHA"/>
    <property type="match status" value="1"/>
</dbReference>
<dbReference type="EMBL" id="CAACVS010000082">
    <property type="protein sequence ID" value="VEU36270.1"/>
    <property type="molecule type" value="Genomic_DNA"/>
</dbReference>
<dbReference type="InterPro" id="IPR007502">
    <property type="entry name" value="Helicase-assoc_dom"/>
</dbReference>
<dbReference type="PROSITE" id="PS51192">
    <property type="entry name" value="HELICASE_ATP_BIND_1"/>
    <property type="match status" value="1"/>
</dbReference>
<evidence type="ECO:0000256" key="4">
    <source>
        <dbReference type="ARBA" id="ARBA00022840"/>
    </source>
</evidence>
<dbReference type="Gene3D" id="1.20.120.1080">
    <property type="match status" value="1"/>
</dbReference>
<dbReference type="FunFam" id="1.20.120.1080:FF:000002">
    <property type="entry name" value="Putative ATP-dependent RNA helicase DHX36"/>
    <property type="match status" value="1"/>
</dbReference>
<dbReference type="PANTHER" id="PTHR18934:SF145">
    <property type="entry name" value="ATP-DEPENDENT RNA HELICASE DHX57-RELATED"/>
    <property type="match status" value="1"/>
</dbReference>
<dbReference type="GO" id="GO:0003723">
    <property type="term" value="F:RNA binding"/>
    <property type="evidence" value="ECO:0007669"/>
    <property type="project" value="TreeGrafter"/>
</dbReference>
<sequence length="947" mass="106204">MESKRSKYTKLLFCTTGVILRRLQDDNDLKSLTHIIVDEVHERQVQTDVLLIALRQLLETSRRDLKVILMSATLDSDLFSNFFSNAPVIKVPGRTFPVSNYYLEDLLDASGHIIEEGSRYAFREYQKAETTTLWISGQGGEKHREMVDLAQRDTEVSGIYSGYSMPTQLSLERVDESILNYDLIEDIIQLLFVHPERNSTLLAPDGADISNGSVLIFLPGIGEIRSLMDRLSANRTLGNKSKFSIIPLHSKLSSIDQRKAFLPVKVGCRKIILSTNIAETSVTIQDVVVVIDCGREREVRRNKRTSTSILVTDWCSKANTKQRAGRAGRVQPGLCLKLFSSKTAEMMKNTSEPELKRVPLEEVCLSILAFGLGKDCEFFLRQAPQPPSDDSIQSALSVLEEVGAITSERNFLTPLGHHLAKLPVDVRLGKMLVFGSLFRCLDKVLTIAASLSSKSPFATFLQDATTAKAKHKQFEDPDSDFATLCNVWEGYNAARSKSKKDGRSYCQSNYLNQSSMHEIATARKDFFNLLSGIGFVEKGNSSPSFFGSEDWETNPINRNAKNWTLVHAVVFAGLNPNVARLEDSTLDSIKNNRCCYCYKKHIRIKFEPNMRALLSVLAFLSVVSLAEAWVSPGLSAGNKKPSTRLKDVVDGNMQWYSGTSSSPGRAYSSRTSPTVTQDAINRKLLNAAERFMKFQSGYFSPMMPNVNNVNMNNYNNNYDYNRNMNYGRYGNDYGGYYDNNNNFIPYNDPSSILADDFVFRGPVIGPLNKWDYMDVLAYFKVYEAFPDINPNCYGFSVDVVNPLKVRFFVKATGTYQRPLGGFMGKVGTILNKPDGREYVGSTEAWSITFNDLDRMQVKHISAGYVVDRFEDRGTLCTTDGKGLIMGVLNTIGIDFLPSQPESTSLKMMQWAAGRFSKNGVPDALFPKVFSSSKELPPWWRDKRKGAK</sequence>
<evidence type="ECO:0000313" key="8">
    <source>
        <dbReference type="Proteomes" id="UP000291116"/>
    </source>
</evidence>
<dbReference type="SUPFAM" id="SSF52540">
    <property type="entry name" value="P-loop containing nucleoside triphosphate hydrolases"/>
    <property type="match status" value="2"/>
</dbReference>
<organism evidence="7 8">
    <name type="scientific">Pseudo-nitzschia multistriata</name>
    <dbReference type="NCBI Taxonomy" id="183589"/>
    <lineage>
        <taxon>Eukaryota</taxon>
        <taxon>Sar</taxon>
        <taxon>Stramenopiles</taxon>
        <taxon>Ochrophyta</taxon>
        <taxon>Bacillariophyta</taxon>
        <taxon>Bacillariophyceae</taxon>
        <taxon>Bacillariophycidae</taxon>
        <taxon>Bacillariales</taxon>
        <taxon>Bacillariaceae</taxon>
        <taxon>Pseudo-nitzschia</taxon>
    </lineage>
</organism>
<accession>A0A448Z2N1</accession>
<dbReference type="SMART" id="SM00490">
    <property type="entry name" value="HELICc"/>
    <property type="match status" value="1"/>
</dbReference>
<evidence type="ECO:0000313" key="7">
    <source>
        <dbReference type="EMBL" id="VEU36270.1"/>
    </source>
</evidence>
<name>A0A448Z2N1_9STRA</name>
<evidence type="ECO:0000256" key="2">
    <source>
        <dbReference type="ARBA" id="ARBA00022801"/>
    </source>
</evidence>
<dbReference type="InterPro" id="IPR001650">
    <property type="entry name" value="Helicase_C-like"/>
</dbReference>
<dbReference type="Pfam" id="PF00271">
    <property type="entry name" value="Helicase_C"/>
    <property type="match status" value="1"/>
</dbReference>
<dbReference type="SMART" id="SM00847">
    <property type="entry name" value="HA2"/>
    <property type="match status" value="1"/>
</dbReference>
<evidence type="ECO:0000259" key="6">
    <source>
        <dbReference type="PROSITE" id="PS51194"/>
    </source>
</evidence>
<dbReference type="PROSITE" id="PS51194">
    <property type="entry name" value="HELICASE_CTER"/>
    <property type="match status" value="1"/>
</dbReference>
<dbReference type="Proteomes" id="UP000291116">
    <property type="component" value="Unassembled WGS sequence"/>
</dbReference>
<proteinExistence type="predicted"/>
<dbReference type="AlphaFoldDB" id="A0A448Z2N1"/>
<keyword evidence="2" id="KW-0378">Hydrolase</keyword>
<dbReference type="GO" id="GO:0005524">
    <property type="term" value="F:ATP binding"/>
    <property type="evidence" value="ECO:0007669"/>
    <property type="project" value="UniProtKB-KW"/>
</dbReference>
<dbReference type="OrthoDB" id="5600252at2759"/>
<dbReference type="GO" id="GO:0016787">
    <property type="term" value="F:hydrolase activity"/>
    <property type="evidence" value="ECO:0007669"/>
    <property type="project" value="UniProtKB-KW"/>
</dbReference>
<dbReference type="PANTHER" id="PTHR18934">
    <property type="entry name" value="ATP-DEPENDENT RNA HELICASE"/>
    <property type="match status" value="1"/>
</dbReference>